<dbReference type="Proteomes" id="UP000050795">
    <property type="component" value="Unassembled WGS sequence"/>
</dbReference>
<reference evidence="2" key="1">
    <citation type="submission" date="2022-06" db="EMBL/GenBank/DDBJ databases">
        <authorList>
            <person name="Berger JAMES D."/>
            <person name="Berger JAMES D."/>
        </authorList>
    </citation>
    <scope>NUCLEOTIDE SEQUENCE [LARGE SCALE GENOMIC DNA]</scope>
</reference>
<feature type="chain" id="PRO_5041695361" description="Saposin B-type domain-containing protein" evidence="1">
    <location>
        <begin position="24"/>
        <end position="112"/>
    </location>
</feature>
<accession>A0AA85JVS8</accession>
<feature type="signal peptide" evidence="1">
    <location>
        <begin position="1"/>
        <end position="23"/>
    </location>
</feature>
<dbReference type="AlphaFoldDB" id="A0AA85JVS8"/>
<keyword evidence="2" id="KW-1185">Reference proteome</keyword>
<evidence type="ECO:0008006" key="4">
    <source>
        <dbReference type="Google" id="ProtNLM"/>
    </source>
</evidence>
<keyword evidence="1" id="KW-0732">Signal</keyword>
<evidence type="ECO:0000313" key="2">
    <source>
        <dbReference type="Proteomes" id="UP000050795"/>
    </source>
</evidence>
<reference evidence="3" key="2">
    <citation type="submission" date="2023-11" db="UniProtKB">
        <authorList>
            <consortium name="WormBaseParasite"/>
        </authorList>
    </citation>
    <scope>IDENTIFICATION</scope>
</reference>
<protein>
    <recommendedName>
        <fullName evidence="4">Saposin B-type domain-containing protein</fullName>
    </recommendedName>
</protein>
<organism evidence="2 3">
    <name type="scientific">Trichobilharzia regenti</name>
    <name type="common">Nasal bird schistosome</name>
    <dbReference type="NCBI Taxonomy" id="157069"/>
    <lineage>
        <taxon>Eukaryota</taxon>
        <taxon>Metazoa</taxon>
        <taxon>Spiralia</taxon>
        <taxon>Lophotrochozoa</taxon>
        <taxon>Platyhelminthes</taxon>
        <taxon>Trematoda</taxon>
        <taxon>Digenea</taxon>
        <taxon>Strigeidida</taxon>
        <taxon>Schistosomatoidea</taxon>
        <taxon>Schistosomatidae</taxon>
        <taxon>Trichobilharzia</taxon>
    </lineage>
</organism>
<sequence length="112" mass="12832">MFVANKRKIILFMALLIIFQVDSLTFSQCTKKLQFLFRRCYITTLIAKSCSNFDQGAMSSFYNDIVKLGKMCNDCGGCVDSFMSCSLEALKRMNTNNVLRLAHMLIIFVERC</sequence>
<evidence type="ECO:0000256" key="1">
    <source>
        <dbReference type="SAM" id="SignalP"/>
    </source>
</evidence>
<proteinExistence type="predicted"/>
<dbReference type="WBParaSite" id="TREG1_39830.1">
    <property type="protein sequence ID" value="TREG1_39830.1"/>
    <property type="gene ID" value="TREG1_39830"/>
</dbReference>
<evidence type="ECO:0000313" key="3">
    <source>
        <dbReference type="WBParaSite" id="TREG1_39830.1"/>
    </source>
</evidence>
<name>A0AA85JVS8_TRIRE</name>